<evidence type="ECO:0000313" key="3">
    <source>
        <dbReference type="Proteomes" id="UP001605036"/>
    </source>
</evidence>
<dbReference type="AlphaFoldDB" id="A0ABD1YVS7"/>
<evidence type="ECO:0000313" key="2">
    <source>
        <dbReference type="EMBL" id="KAL2634876.1"/>
    </source>
</evidence>
<feature type="compositionally biased region" description="Basic residues" evidence="1">
    <location>
        <begin position="33"/>
        <end position="52"/>
    </location>
</feature>
<accession>A0ABD1YVS7</accession>
<dbReference type="Proteomes" id="UP001605036">
    <property type="component" value="Unassembled WGS sequence"/>
</dbReference>
<name>A0ABD1YVS7_9MARC</name>
<evidence type="ECO:0000256" key="1">
    <source>
        <dbReference type="SAM" id="MobiDB-lite"/>
    </source>
</evidence>
<comment type="caution">
    <text evidence="2">The sequence shown here is derived from an EMBL/GenBank/DDBJ whole genome shotgun (WGS) entry which is preliminary data.</text>
</comment>
<dbReference type="EMBL" id="JBHFFA010000003">
    <property type="protein sequence ID" value="KAL2634876.1"/>
    <property type="molecule type" value="Genomic_DNA"/>
</dbReference>
<proteinExistence type="predicted"/>
<protein>
    <submittedName>
        <fullName evidence="2">Uncharacterized protein</fullName>
    </submittedName>
</protein>
<feature type="region of interest" description="Disordered" evidence="1">
    <location>
        <begin position="1"/>
        <end position="78"/>
    </location>
</feature>
<sequence>MLREQHRSSNRTGMKTTRSIAKQTHMASVNERQRRKRHPRSGIKAAAKKRVGRFTGDVHGQRADMEQADKIVDQRRSV</sequence>
<feature type="compositionally biased region" description="Basic and acidic residues" evidence="1">
    <location>
        <begin position="59"/>
        <end position="78"/>
    </location>
</feature>
<feature type="compositionally biased region" description="Polar residues" evidence="1">
    <location>
        <begin position="10"/>
        <end position="27"/>
    </location>
</feature>
<gene>
    <name evidence="2" type="ORF">R1flu_006355</name>
</gene>
<keyword evidence="3" id="KW-1185">Reference proteome</keyword>
<reference evidence="2 3" key="1">
    <citation type="submission" date="2024-09" db="EMBL/GenBank/DDBJ databases">
        <title>Chromosome-scale assembly of Riccia fluitans.</title>
        <authorList>
            <person name="Paukszto L."/>
            <person name="Sawicki J."/>
            <person name="Karawczyk K."/>
            <person name="Piernik-Szablinska J."/>
            <person name="Szczecinska M."/>
            <person name="Mazdziarz M."/>
        </authorList>
    </citation>
    <scope>NUCLEOTIDE SEQUENCE [LARGE SCALE GENOMIC DNA]</scope>
    <source>
        <strain evidence="2">Rf_01</strain>
        <tissue evidence="2">Aerial parts of the thallus</tissue>
    </source>
</reference>
<organism evidence="2 3">
    <name type="scientific">Riccia fluitans</name>
    <dbReference type="NCBI Taxonomy" id="41844"/>
    <lineage>
        <taxon>Eukaryota</taxon>
        <taxon>Viridiplantae</taxon>
        <taxon>Streptophyta</taxon>
        <taxon>Embryophyta</taxon>
        <taxon>Marchantiophyta</taxon>
        <taxon>Marchantiopsida</taxon>
        <taxon>Marchantiidae</taxon>
        <taxon>Marchantiales</taxon>
        <taxon>Ricciaceae</taxon>
        <taxon>Riccia</taxon>
    </lineage>
</organism>